<dbReference type="Proteomes" id="UP000008810">
    <property type="component" value="Chromosome 3"/>
</dbReference>
<dbReference type="EnsemblPlants" id="PNT69197">
    <property type="protein sequence ID" value="PNT69197"/>
    <property type="gene ID" value="BRADI_3g51092v3"/>
</dbReference>
<gene>
    <name evidence="1" type="ORF">BRADI_3g51092v3</name>
</gene>
<protein>
    <submittedName>
        <fullName evidence="1 2">Uncharacterized protein</fullName>
    </submittedName>
</protein>
<name>A0A2K2D4J6_BRADI</name>
<dbReference type="Gramene" id="PNT69197">
    <property type="protein sequence ID" value="PNT69197"/>
    <property type="gene ID" value="BRADI_3g51092v3"/>
</dbReference>
<evidence type="ECO:0000313" key="2">
    <source>
        <dbReference type="EnsemblPlants" id="PNT69197"/>
    </source>
</evidence>
<dbReference type="InParanoid" id="A0A2K2D4J6"/>
<reference evidence="1" key="2">
    <citation type="submission" date="2017-06" db="EMBL/GenBank/DDBJ databases">
        <title>WGS assembly of Brachypodium distachyon.</title>
        <authorList>
            <consortium name="The International Brachypodium Initiative"/>
            <person name="Lucas S."/>
            <person name="Harmon-Smith M."/>
            <person name="Lail K."/>
            <person name="Tice H."/>
            <person name="Grimwood J."/>
            <person name="Bruce D."/>
            <person name="Barry K."/>
            <person name="Shu S."/>
            <person name="Lindquist E."/>
            <person name="Wang M."/>
            <person name="Pitluck S."/>
            <person name="Vogel J.P."/>
            <person name="Garvin D.F."/>
            <person name="Mockler T.C."/>
            <person name="Schmutz J."/>
            <person name="Rokhsar D."/>
            <person name="Bevan M.W."/>
        </authorList>
    </citation>
    <scope>NUCLEOTIDE SEQUENCE</scope>
    <source>
        <strain evidence="1">Bd21</strain>
    </source>
</reference>
<keyword evidence="3" id="KW-1185">Reference proteome</keyword>
<reference evidence="1 2" key="1">
    <citation type="journal article" date="2010" name="Nature">
        <title>Genome sequencing and analysis of the model grass Brachypodium distachyon.</title>
        <authorList>
            <consortium name="International Brachypodium Initiative"/>
        </authorList>
    </citation>
    <scope>NUCLEOTIDE SEQUENCE [LARGE SCALE GENOMIC DNA]</scope>
    <source>
        <strain evidence="1 2">Bd21</strain>
    </source>
</reference>
<evidence type="ECO:0000313" key="3">
    <source>
        <dbReference type="Proteomes" id="UP000008810"/>
    </source>
</evidence>
<accession>A0A2K2D4J6</accession>
<organism evidence="1">
    <name type="scientific">Brachypodium distachyon</name>
    <name type="common">Purple false brome</name>
    <name type="synonym">Trachynia distachya</name>
    <dbReference type="NCBI Taxonomy" id="15368"/>
    <lineage>
        <taxon>Eukaryota</taxon>
        <taxon>Viridiplantae</taxon>
        <taxon>Streptophyta</taxon>
        <taxon>Embryophyta</taxon>
        <taxon>Tracheophyta</taxon>
        <taxon>Spermatophyta</taxon>
        <taxon>Magnoliopsida</taxon>
        <taxon>Liliopsida</taxon>
        <taxon>Poales</taxon>
        <taxon>Poaceae</taxon>
        <taxon>BOP clade</taxon>
        <taxon>Pooideae</taxon>
        <taxon>Stipodae</taxon>
        <taxon>Brachypodieae</taxon>
        <taxon>Brachypodium</taxon>
    </lineage>
</organism>
<dbReference type="EMBL" id="CM000882">
    <property type="protein sequence ID" value="PNT69197.1"/>
    <property type="molecule type" value="Genomic_DNA"/>
</dbReference>
<dbReference type="AlphaFoldDB" id="A0A2K2D4J6"/>
<sequence>MGAYGLGAARDREPSFSDCKLWRLVLWPRAKAAASARCRPAGARKTGGGLGAARTLAPGWATPATRRALEACVHRRALEYARRLPGRSDSRFKWTILSIQWRCIVGLYYCNLLLLPVGRPPGPRSPLAARTGRSIFSARATCAGSAILRRYCSGKADNEEGGII</sequence>
<reference evidence="2" key="3">
    <citation type="submission" date="2018-08" db="UniProtKB">
        <authorList>
            <consortium name="EnsemblPlants"/>
        </authorList>
    </citation>
    <scope>IDENTIFICATION</scope>
    <source>
        <strain evidence="2">cv. Bd21</strain>
    </source>
</reference>
<evidence type="ECO:0000313" key="1">
    <source>
        <dbReference type="EMBL" id="PNT69197.1"/>
    </source>
</evidence>
<proteinExistence type="predicted"/>